<comment type="caution">
    <text evidence="1">The sequence shown here is derived from an EMBL/GenBank/DDBJ whole genome shotgun (WGS) entry which is preliminary data.</text>
</comment>
<dbReference type="AlphaFoldDB" id="S4NFV7"/>
<name>S4NFV7_9PORP</name>
<gene>
    <name evidence="1" type="ORF">PORCRE_151</name>
</gene>
<organism evidence="1 2">
    <name type="scientific">Porphyromonas crevioricanis JCM 15906</name>
    <dbReference type="NCBI Taxonomy" id="1305617"/>
    <lineage>
        <taxon>Bacteria</taxon>
        <taxon>Pseudomonadati</taxon>
        <taxon>Bacteroidota</taxon>
        <taxon>Bacteroidia</taxon>
        <taxon>Bacteroidales</taxon>
        <taxon>Porphyromonadaceae</taxon>
        <taxon>Porphyromonas</taxon>
    </lineage>
</organism>
<reference evidence="1 2" key="2">
    <citation type="journal article" date="2013" name="Genome Announc.">
        <title>Draft Genome Sequences of Porphyromonas crevioricanis JCM 15906T and Porphyromonas cansulci JCM 13913T Isolated from a Canine Oral Cavity.</title>
        <authorList>
            <person name="Sakamoto M."/>
            <person name="Tanaka N."/>
            <person name="Shiwa Y."/>
            <person name="Yoshikawa H."/>
            <person name="Ohkuma M."/>
        </authorList>
    </citation>
    <scope>NUCLEOTIDE SEQUENCE [LARGE SCALE GENOMIC DNA]</scope>
    <source>
        <strain evidence="1 2">JCM 15906</strain>
    </source>
</reference>
<sequence length="42" mass="4826">MRSNVVETLCLKTKKTWLKSTNAVIDRFALILLSFDTALRLD</sequence>
<proteinExistence type="predicted"/>
<reference evidence="2" key="1">
    <citation type="journal article" date="2013" name="Genome">
        <title>Draft Genome Sequences of Porphyromonas crevioricanis JCM 15906T and Porphyromonas cansulci JCM 13913T Isolated from a Canine Oral Cavity.</title>
        <authorList>
            <person name="Sakamoto M."/>
            <person name="Tanaka N."/>
            <person name="Shiwa Y."/>
            <person name="Yoshikawa H."/>
            <person name="Ohkuma M."/>
        </authorList>
    </citation>
    <scope>NUCLEOTIDE SEQUENCE [LARGE SCALE GENOMIC DNA]</scope>
    <source>
        <strain evidence="2">JCM 15906</strain>
    </source>
</reference>
<evidence type="ECO:0000313" key="1">
    <source>
        <dbReference type="EMBL" id="GAD04467.1"/>
    </source>
</evidence>
<evidence type="ECO:0000313" key="2">
    <source>
        <dbReference type="Proteomes" id="UP000018031"/>
    </source>
</evidence>
<dbReference type="EMBL" id="BAOU01000005">
    <property type="protein sequence ID" value="GAD04467.1"/>
    <property type="molecule type" value="Genomic_DNA"/>
</dbReference>
<accession>S4NFV7</accession>
<dbReference type="Proteomes" id="UP000018031">
    <property type="component" value="Unassembled WGS sequence"/>
</dbReference>
<protein>
    <submittedName>
        <fullName evidence="1">Uncharacterized protein</fullName>
    </submittedName>
</protein>